<dbReference type="SUPFAM" id="SSF54593">
    <property type="entry name" value="Glyoxalase/Bleomycin resistance protein/Dihydroxybiphenyl dioxygenase"/>
    <property type="match status" value="1"/>
</dbReference>
<name>A0A4V0YE30_9MICO</name>
<dbReference type="InterPro" id="IPR004360">
    <property type="entry name" value="Glyas_Fos-R_dOase_dom"/>
</dbReference>
<feature type="domain" description="VOC" evidence="1">
    <location>
        <begin position="2"/>
        <end position="119"/>
    </location>
</feature>
<dbReference type="KEGG" id="xyl:ET495_05375"/>
<dbReference type="AlphaFoldDB" id="A0A4V0YE30"/>
<reference evidence="2 3" key="1">
    <citation type="submission" date="2019-01" db="EMBL/GenBank/DDBJ databases">
        <title>Genome sequencing of strain 2JSPR-7.</title>
        <authorList>
            <person name="Heo J."/>
            <person name="Kim S.-J."/>
            <person name="Kim J.-S."/>
            <person name="Hong S.-B."/>
            <person name="Kwon S.-W."/>
        </authorList>
    </citation>
    <scope>NUCLEOTIDE SEQUENCE [LARGE SCALE GENOMIC DNA]</scope>
    <source>
        <strain evidence="2 3">2JSPR-7</strain>
    </source>
</reference>
<accession>A0A4V0YE30</accession>
<dbReference type="OrthoDB" id="9804944at2"/>
<dbReference type="EMBL" id="CP035495">
    <property type="protein sequence ID" value="QAY62781.1"/>
    <property type="molecule type" value="Genomic_DNA"/>
</dbReference>
<evidence type="ECO:0000313" key="3">
    <source>
        <dbReference type="Proteomes" id="UP000291758"/>
    </source>
</evidence>
<sequence length="120" mass="13297">MHLTQVGLRAEDLDRAAEFWSHLLDATPTGRFDPPGLLFFDLDGVRLMLTREATSSVLYLRFPGLRERWAGLVAGGVVAVEEPHVIFHHRDNTLGPAGTDEWQAFIHDCDGNLVGLADFA</sequence>
<proteinExistence type="predicted"/>
<organism evidence="2 3">
    <name type="scientific">Xylanimonas allomyrinae</name>
    <dbReference type="NCBI Taxonomy" id="2509459"/>
    <lineage>
        <taxon>Bacteria</taxon>
        <taxon>Bacillati</taxon>
        <taxon>Actinomycetota</taxon>
        <taxon>Actinomycetes</taxon>
        <taxon>Micrococcales</taxon>
        <taxon>Promicromonosporaceae</taxon>
        <taxon>Xylanimonas</taxon>
    </lineage>
</organism>
<keyword evidence="3" id="KW-1185">Reference proteome</keyword>
<dbReference type="Gene3D" id="3.10.180.10">
    <property type="entry name" value="2,3-Dihydroxybiphenyl 1,2-Dioxygenase, domain 1"/>
    <property type="match status" value="1"/>
</dbReference>
<dbReference type="InterPro" id="IPR029068">
    <property type="entry name" value="Glyas_Bleomycin-R_OHBP_Dase"/>
</dbReference>
<evidence type="ECO:0000313" key="2">
    <source>
        <dbReference type="EMBL" id="QAY62781.1"/>
    </source>
</evidence>
<dbReference type="Pfam" id="PF00903">
    <property type="entry name" value="Glyoxalase"/>
    <property type="match status" value="1"/>
</dbReference>
<dbReference type="Proteomes" id="UP000291758">
    <property type="component" value="Chromosome"/>
</dbReference>
<protein>
    <submittedName>
        <fullName evidence="2">VOC family protein</fullName>
    </submittedName>
</protein>
<dbReference type="RefSeq" id="WP_129203245.1">
    <property type="nucleotide sequence ID" value="NZ_CP035495.1"/>
</dbReference>
<dbReference type="CDD" id="cd06587">
    <property type="entry name" value="VOC"/>
    <property type="match status" value="1"/>
</dbReference>
<dbReference type="InterPro" id="IPR037523">
    <property type="entry name" value="VOC_core"/>
</dbReference>
<gene>
    <name evidence="2" type="ORF">ET495_05375</name>
</gene>
<evidence type="ECO:0000259" key="1">
    <source>
        <dbReference type="PROSITE" id="PS51819"/>
    </source>
</evidence>
<dbReference type="PROSITE" id="PS51819">
    <property type="entry name" value="VOC"/>
    <property type="match status" value="1"/>
</dbReference>